<evidence type="ECO:0000313" key="2">
    <source>
        <dbReference type="Proteomes" id="UP000613030"/>
    </source>
</evidence>
<organism evidence="1 2">
    <name type="scientific">Chryseolinea lacunae</name>
    <dbReference type="NCBI Taxonomy" id="2801331"/>
    <lineage>
        <taxon>Bacteria</taxon>
        <taxon>Pseudomonadati</taxon>
        <taxon>Bacteroidota</taxon>
        <taxon>Cytophagia</taxon>
        <taxon>Cytophagales</taxon>
        <taxon>Fulvivirgaceae</taxon>
        <taxon>Chryseolinea</taxon>
    </lineage>
</organism>
<dbReference type="RefSeq" id="WP_202009934.1">
    <property type="nucleotide sequence ID" value="NZ_JAERRB010000003.1"/>
</dbReference>
<proteinExistence type="predicted"/>
<dbReference type="Proteomes" id="UP000613030">
    <property type="component" value="Unassembled WGS sequence"/>
</dbReference>
<dbReference type="PANTHER" id="PTHR33202">
    <property type="entry name" value="ZINC UPTAKE REGULATION PROTEIN"/>
    <property type="match status" value="1"/>
</dbReference>
<dbReference type="InterPro" id="IPR002481">
    <property type="entry name" value="FUR"/>
</dbReference>
<evidence type="ECO:0000313" key="1">
    <source>
        <dbReference type="EMBL" id="MBL0741710.1"/>
    </source>
</evidence>
<sequence length="138" mass="15634">MNNGISDTLLKNFNLRSTPNRQEILHLFLRKNYALSHGDIEKEIDNALDRVTVYRTLKTFLDKGLIHKVLDDEGSLKYALCNEACTTAGHHHDHVHFKCTKCGQTNCLNVEVPLVKLPKGYRATETNLLIQGVCERCA</sequence>
<keyword evidence="2" id="KW-1185">Reference proteome</keyword>
<reference evidence="1 2" key="1">
    <citation type="submission" date="2021-01" db="EMBL/GenBank/DDBJ databases">
        <title>Chryseolinea sp. Jin1 Genome sequencing and assembly.</title>
        <authorList>
            <person name="Kim I."/>
        </authorList>
    </citation>
    <scope>NUCLEOTIDE SEQUENCE [LARGE SCALE GENOMIC DNA]</scope>
    <source>
        <strain evidence="1 2">Jin1</strain>
    </source>
</reference>
<dbReference type="InterPro" id="IPR036390">
    <property type="entry name" value="WH_DNA-bd_sf"/>
</dbReference>
<dbReference type="EMBL" id="JAERRB010000003">
    <property type="protein sequence ID" value="MBL0741710.1"/>
    <property type="molecule type" value="Genomic_DNA"/>
</dbReference>
<gene>
    <name evidence="1" type="ORF">JI741_10805</name>
</gene>
<dbReference type="PANTHER" id="PTHR33202:SF22">
    <property type="entry name" value="HYDROGEN PEROXIDE SENSITIVE REPRESSOR"/>
    <property type="match status" value="1"/>
</dbReference>
<dbReference type="InterPro" id="IPR036388">
    <property type="entry name" value="WH-like_DNA-bd_sf"/>
</dbReference>
<accession>A0ABS1KQU0</accession>
<name>A0ABS1KQU0_9BACT</name>
<dbReference type="Pfam" id="PF01475">
    <property type="entry name" value="FUR"/>
    <property type="match status" value="1"/>
</dbReference>
<dbReference type="SUPFAM" id="SSF46785">
    <property type="entry name" value="Winged helix' DNA-binding domain"/>
    <property type="match status" value="1"/>
</dbReference>
<dbReference type="Gene3D" id="1.10.10.10">
    <property type="entry name" value="Winged helix-like DNA-binding domain superfamily/Winged helix DNA-binding domain"/>
    <property type="match status" value="1"/>
</dbReference>
<protein>
    <submittedName>
        <fullName evidence="1">Transcriptional repressor</fullName>
    </submittedName>
</protein>
<comment type="caution">
    <text evidence="1">The sequence shown here is derived from an EMBL/GenBank/DDBJ whole genome shotgun (WGS) entry which is preliminary data.</text>
</comment>